<feature type="domain" description="CbbQ/NirQ/NorQ C-terminal" evidence="1">
    <location>
        <begin position="2"/>
        <end position="51"/>
    </location>
</feature>
<dbReference type="KEGG" id="hsr:HSBAA_30960"/>
<protein>
    <recommendedName>
        <fullName evidence="1">CbbQ/NirQ/NorQ C-terminal domain-containing protein</fullName>
    </recommendedName>
</protein>
<dbReference type="InterPro" id="IPR013615">
    <property type="entry name" value="CbbQ_C"/>
</dbReference>
<proteinExistence type="predicted"/>
<evidence type="ECO:0000259" key="1">
    <source>
        <dbReference type="Pfam" id="PF08406"/>
    </source>
</evidence>
<reference evidence="2 3" key="1">
    <citation type="journal article" date="2019" name="Microbiol. Resour. Announc.">
        <title>Complete Genome Sequence of Halomonas sulfidaeris Strain Esulfide1 Isolated from a Metal Sulfide Rock at a Depth of 2,200 Meters, Obtained Using Nanopore Sequencing.</title>
        <authorList>
            <person name="Saito M."/>
            <person name="Nishigata A."/>
            <person name="Galipon J."/>
            <person name="Arakawa K."/>
        </authorList>
    </citation>
    <scope>NUCLEOTIDE SEQUENCE [LARGE SCALE GENOMIC DNA]</scope>
    <source>
        <strain evidence="2 3">ATCC BAA-803</strain>
    </source>
</reference>
<organism evidence="2 3">
    <name type="scientific">Vreelandella sulfidaeris</name>
    <dbReference type="NCBI Taxonomy" id="115553"/>
    <lineage>
        <taxon>Bacteria</taxon>
        <taxon>Pseudomonadati</taxon>
        <taxon>Pseudomonadota</taxon>
        <taxon>Gammaproteobacteria</taxon>
        <taxon>Oceanospirillales</taxon>
        <taxon>Halomonadaceae</taxon>
        <taxon>Vreelandella</taxon>
    </lineage>
</organism>
<dbReference type="Pfam" id="PF08406">
    <property type="entry name" value="CbbQ_C"/>
    <property type="match status" value="1"/>
</dbReference>
<evidence type="ECO:0000313" key="3">
    <source>
        <dbReference type="Proteomes" id="UP000320231"/>
    </source>
</evidence>
<dbReference type="EMBL" id="AP019514">
    <property type="protein sequence ID" value="BBI61790.1"/>
    <property type="molecule type" value="Genomic_DNA"/>
</dbReference>
<sequence length="85" mass="9323">MLERKAKIPEAKAKELVTFADRVRQSYDRGEITNTIGPRELLYAAKLGALFGGDFKAGIMRAFINKMPSTSSVAVSEIADRIFGS</sequence>
<evidence type="ECO:0000313" key="2">
    <source>
        <dbReference type="EMBL" id="BBI61790.1"/>
    </source>
</evidence>
<accession>A0A455U6K4</accession>
<name>A0A455U6K4_9GAMM</name>
<dbReference type="Proteomes" id="UP000320231">
    <property type="component" value="Chromosome"/>
</dbReference>
<gene>
    <name evidence="2" type="ORF">HSBAA_30960</name>
</gene>
<dbReference type="AlphaFoldDB" id="A0A455U6K4"/>